<gene>
    <name evidence="1" type="ORF">PCOR1329_LOCUS31268</name>
</gene>
<dbReference type="Proteomes" id="UP001189429">
    <property type="component" value="Unassembled WGS sequence"/>
</dbReference>
<dbReference type="SUPFAM" id="SSF56219">
    <property type="entry name" value="DNase I-like"/>
    <property type="match status" value="1"/>
</dbReference>
<evidence type="ECO:0000313" key="2">
    <source>
        <dbReference type="Proteomes" id="UP001189429"/>
    </source>
</evidence>
<evidence type="ECO:0000313" key="1">
    <source>
        <dbReference type="EMBL" id="CAK0833638.1"/>
    </source>
</evidence>
<dbReference type="EMBL" id="CAUYUJ010012259">
    <property type="protein sequence ID" value="CAK0833638.1"/>
    <property type="molecule type" value="Genomic_DNA"/>
</dbReference>
<sequence>EGANIHLFMDGSKNPKKPGDDAWSVVIVGDGNHGFSFQGATIGKHKSGTDIALKDNAEHETTSTTVANTALILAFAWVIHYNPHHITTISTDSLGALQLAKRLAIADHDPKLVRTLCILYDMVSNKIDLQHGYARDYNPWNEFLIDAGPTSRGAHPVFGHGSLTANRVEATADARHIHTPTESSDKKIQIEINIATFNIQSGREPREGSKRRTEKSNKLKSTMACLCDEDLHITGIQEAGAPWGVRDAGQDDGARCASANCYHIISSGHKGFNYGCELHVLLSRPYGKSGTRELYLKPDQFTVIAKESRLLIVRVAAPGFNHVLAVARAPHSKALATEKDRCWKKLAETTERHQASITFFDANARTGSITSTATCDKGFKQNEDPHGHRLHELLLTNHLAAANTFVSHGPEHYTWNSGKDPHRNDYAIIPKGYIDSIEECAVLYGIDSGQGPETKDDHYPVKLQLAYQIVSSVTKGAPKLDKSKLADEGCRKKFSQKPDEVKHPPWDTNLNEHLAIVTEQITEAAHECFRSHSRTPHKPYITKLRYTAKLMAKEALLPDPADVSALADLSDYAKLVVASIIFSTPSLATPVVEPNEVNTVHSAQHYFDALVQFLYPSP</sequence>
<name>A0ABN9SPH9_9DINO</name>
<proteinExistence type="predicted"/>
<accession>A0ABN9SPH9</accession>
<evidence type="ECO:0008006" key="3">
    <source>
        <dbReference type="Google" id="ProtNLM"/>
    </source>
</evidence>
<dbReference type="InterPro" id="IPR036397">
    <property type="entry name" value="RNaseH_sf"/>
</dbReference>
<dbReference type="Gene3D" id="3.60.10.10">
    <property type="entry name" value="Endonuclease/exonuclease/phosphatase"/>
    <property type="match status" value="1"/>
</dbReference>
<dbReference type="Gene3D" id="3.30.420.10">
    <property type="entry name" value="Ribonuclease H-like superfamily/Ribonuclease H"/>
    <property type="match status" value="1"/>
</dbReference>
<reference evidence="1" key="1">
    <citation type="submission" date="2023-10" db="EMBL/GenBank/DDBJ databases">
        <authorList>
            <person name="Chen Y."/>
            <person name="Shah S."/>
            <person name="Dougan E. K."/>
            <person name="Thang M."/>
            <person name="Chan C."/>
        </authorList>
    </citation>
    <scope>NUCLEOTIDE SEQUENCE [LARGE SCALE GENOMIC DNA]</scope>
</reference>
<feature type="non-terminal residue" evidence="1">
    <location>
        <position position="1"/>
    </location>
</feature>
<keyword evidence="2" id="KW-1185">Reference proteome</keyword>
<dbReference type="InterPro" id="IPR036691">
    <property type="entry name" value="Endo/exonu/phosph_ase_sf"/>
</dbReference>
<organism evidence="1 2">
    <name type="scientific">Prorocentrum cordatum</name>
    <dbReference type="NCBI Taxonomy" id="2364126"/>
    <lineage>
        <taxon>Eukaryota</taxon>
        <taxon>Sar</taxon>
        <taxon>Alveolata</taxon>
        <taxon>Dinophyceae</taxon>
        <taxon>Prorocentrales</taxon>
        <taxon>Prorocentraceae</taxon>
        <taxon>Prorocentrum</taxon>
    </lineage>
</organism>
<protein>
    <recommendedName>
        <fullName evidence="3">RNase H type-1 domain-containing protein</fullName>
    </recommendedName>
</protein>
<comment type="caution">
    <text evidence="1">The sequence shown here is derived from an EMBL/GenBank/DDBJ whole genome shotgun (WGS) entry which is preliminary data.</text>
</comment>